<dbReference type="EMBL" id="BCLY01000008">
    <property type="protein sequence ID" value="GAQ06878.1"/>
    <property type="molecule type" value="Genomic_DNA"/>
</dbReference>
<dbReference type="GO" id="GO:0070449">
    <property type="term" value="C:elongin complex"/>
    <property type="evidence" value="ECO:0007669"/>
    <property type="project" value="InterPro"/>
</dbReference>
<feature type="compositionally biased region" description="Low complexity" evidence="1">
    <location>
        <begin position="303"/>
        <end position="335"/>
    </location>
</feature>
<dbReference type="Gene3D" id="6.10.250.3180">
    <property type="match status" value="1"/>
</dbReference>
<dbReference type="GO" id="GO:0006368">
    <property type="term" value="P:transcription elongation by RNA polymerase II"/>
    <property type="evidence" value="ECO:0007669"/>
    <property type="project" value="InterPro"/>
</dbReference>
<feature type="compositionally biased region" description="Polar residues" evidence="1">
    <location>
        <begin position="285"/>
        <end position="302"/>
    </location>
</feature>
<dbReference type="InterPro" id="IPR010684">
    <property type="entry name" value="RNA_pol_II_trans_fac_SIII_A"/>
</dbReference>
<organism evidence="2 3">
    <name type="scientific">Aspergillus lentulus</name>
    <dbReference type="NCBI Taxonomy" id="293939"/>
    <lineage>
        <taxon>Eukaryota</taxon>
        <taxon>Fungi</taxon>
        <taxon>Dikarya</taxon>
        <taxon>Ascomycota</taxon>
        <taxon>Pezizomycotina</taxon>
        <taxon>Eurotiomycetes</taxon>
        <taxon>Eurotiomycetidae</taxon>
        <taxon>Eurotiales</taxon>
        <taxon>Aspergillaceae</taxon>
        <taxon>Aspergillus</taxon>
        <taxon>Aspergillus subgen. Fumigati</taxon>
    </lineage>
</organism>
<protein>
    <submittedName>
        <fullName evidence="2">Elongin-A</fullName>
    </submittedName>
</protein>
<dbReference type="AlphaFoldDB" id="A0AAN4TA53"/>
<dbReference type="Proteomes" id="UP000051487">
    <property type="component" value="Unassembled WGS sequence"/>
</dbReference>
<dbReference type="Pfam" id="PF06881">
    <property type="entry name" value="Elongin_A"/>
    <property type="match status" value="1"/>
</dbReference>
<name>A0AAN4TA53_ASPLE</name>
<reference evidence="2 3" key="1">
    <citation type="submission" date="2015-11" db="EMBL/GenBank/DDBJ databases">
        <title>Aspergillus lentulus strain IFM 54703T.</title>
        <authorList>
            <person name="Kusuya Y."/>
            <person name="Sakai K."/>
            <person name="Kamei K."/>
            <person name="Takahashi H."/>
            <person name="Yaguchi T."/>
        </authorList>
    </citation>
    <scope>NUCLEOTIDE SEQUENCE [LARGE SCALE GENOMIC DNA]</scope>
    <source>
        <strain evidence="2 3">IFM 54703</strain>
    </source>
</reference>
<evidence type="ECO:0000313" key="2">
    <source>
        <dbReference type="EMBL" id="GAQ06878.1"/>
    </source>
</evidence>
<sequence length="396" mass="43829">MPPPSLLQLCTSTAIRNVKYLNDIGNVPYSLARPFLLKIESPEKLRSLELLSPHIMEEDAELWLDFIKRDIPSWDEYDLPEQPDCWYDVYCDLQQRVQKAVEEDAEKLKMALDGINSERAKHSAKFVTDRRIIPLPRERPTAKQRYASFDRKMGGLTPRFASPRGGMGSSDPLGAPVWSYERPQLPRPEKKKSNIFNLTKRNPVLAVPTKQLNNRASQVKQAPLSLIEEHRRPPDPVVPRRIAPPTLVAPGRSRLQNTQSSGGPGNFVVSASLREREARLRALTSGKQTGSSTPKSSENSPNPATAPYRASATAASRSLQNPPSSSTTQESSDSPLAGRLEGTNEPATAESAKSSLLEAIPEPDNSGVPPAQPPRAFMRKRPAPSLFIQPKKKKVN</sequence>
<comment type="caution">
    <text evidence="2">The sequence shown here is derived from an EMBL/GenBank/DDBJ whole genome shotgun (WGS) entry which is preliminary data.</text>
</comment>
<gene>
    <name evidence="2" type="ORF">ALT_4199</name>
</gene>
<dbReference type="InterPro" id="IPR051870">
    <property type="entry name" value="Elongin-A_domain"/>
</dbReference>
<feature type="region of interest" description="Disordered" evidence="1">
    <location>
        <begin position="212"/>
        <end position="396"/>
    </location>
</feature>
<dbReference type="PANTHER" id="PTHR15141:SF76">
    <property type="entry name" value="TRANSCRIPTION ELONGATION FACTOR B POLYPEPTIDE 3"/>
    <property type="match status" value="1"/>
</dbReference>
<evidence type="ECO:0000256" key="1">
    <source>
        <dbReference type="SAM" id="MobiDB-lite"/>
    </source>
</evidence>
<evidence type="ECO:0000313" key="3">
    <source>
        <dbReference type="Proteomes" id="UP000051487"/>
    </source>
</evidence>
<accession>A0AAN4TA53</accession>
<dbReference type="PANTHER" id="PTHR15141">
    <property type="entry name" value="TRANSCRIPTION ELONGATION FACTOR B POLYPEPTIDE 3"/>
    <property type="match status" value="1"/>
</dbReference>
<proteinExistence type="predicted"/>